<dbReference type="InterPro" id="IPR036866">
    <property type="entry name" value="RibonucZ/Hydroxyglut_hydro"/>
</dbReference>
<dbReference type="Proteomes" id="UP000054858">
    <property type="component" value="Unassembled WGS sequence"/>
</dbReference>
<keyword evidence="1" id="KW-0378">Hydrolase</keyword>
<dbReference type="GO" id="GO:0016787">
    <property type="term" value="F:hydrolase activity"/>
    <property type="evidence" value="ECO:0007669"/>
    <property type="project" value="UniProtKB-KW"/>
</dbReference>
<dbReference type="SMART" id="SM01027">
    <property type="entry name" value="Beta-Casp"/>
    <property type="match status" value="1"/>
</dbReference>
<dbReference type="Gene3D" id="3.60.15.10">
    <property type="entry name" value="Ribonuclease Z/Hydroxyacylglutathione hydrolase-like"/>
    <property type="match status" value="1"/>
</dbReference>
<proteinExistence type="predicted"/>
<dbReference type="InterPro" id="IPR022712">
    <property type="entry name" value="Beta_Casp"/>
</dbReference>
<comment type="caution">
    <text evidence="4">The sequence shown here is derived from an EMBL/GenBank/DDBJ whole genome shotgun (WGS) entry which is preliminary data.</text>
</comment>
<dbReference type="InterPro" id="IPR050698">
    <property type="entry name" value="MBL"/>
</dbReference>
<dbReference type="SUPFAM" id="SSF56281">
    <property type="entry name" value="Metallo-hydrolase/oxidoreductase"/>
    <property type="match status" value="1"/>
</dbReference>
<dbReference type="Gene3D" id="3.40.50.10890">
    <property type="match status" value="1"/>
</dbReference>
<feature type="domain" description="Metallo-beta-lactamase" evidence="2">
    <location>
        <begin position="13"/>
        <end position="242"/>
    </location>
</feature>
<dbReference type="PANTHER" id="PTHR11203">
    <property type="entry name" value="CLEAVAGE AND POLYADENYLATION SPECIFICITY FACTOR FAMILY MEMBER"/>
    <property type="match status" value="1"/>
</dbReference>
<evidence type="ECO:0000256" key="1">
    <source>
        <dbReference type="ARBA" id="ARBA00022801"/>
    </source>
</evidence>
<accession>A0A0W0X5S0</accession>
<evidence type="ECO:0000259" key="3">
    <source>
        <dbReference type="SMART" id="SM01027"/>
    </source>
</evidence>
<dbReference type="PANTHER" id="PTHR11203:SF37">
    <property type="entry name" value="INTEGRATOR COMPLEX SUBUNIT 11"/>
    <property type="match status" value="1"/>
</dbReference>
<dbReference type="Pfam" id="PF10996">
    <property type="entry name" value="Beta-Casp"/>
    <property type="match status" value="1"/>
</dbReference>
<evidence type="ECO:0000313" key="4">
    <source>
        <dbReference type="EMBL" id="KTD39848.1"/>
    </source>
</evidence>
<sequence>MKLTFLGATQTVTGSKYLLTVDSKKILIDCGLFQGYKELRLRNWEKFPINPQEIDAVIVTHAHIDHTGYLPLLVKNGFKGKIYMSPGTKALSSILLPDSGHLQEDDAKFANRYSYSKHQPALPLYTEADARKALLHCETVEFGVSFPLFNDLNFEFSRAGHIIGASFIKIKKGDTSILFTGDIGRPNELVMKAPTLIDEADYMVMESTYGDRLHDTTDPLPKIGKIINQTIKRGGSVIIPAFAVGRAQSLLYYMYQLKKSGAIPNSIPVYLDSPMAINATHILCAYMNDHRLSKEECKGLCDVATYTSTPDESKQIDRQKIPQIIISASGMLTGGRILHHLKEFAPDNKSTILLAGYQAGGTRGARLMAGERELKIHGQLIPVRAKVEILNSASAHADYQELLDWLKHFKRPPKKVFITHGEIKSAQSFKEKVEKQFGWHCSVPSYLQSENLQ</sequence>
<dbReference type="CDD" id="cd16295">
    <property type="entry name" value="TTHA0252-CPSF-like_MBL-fold"/>
    <property type="match status" value="1"/>
</dbReference>
<gene>
    <name evidence="4" type="ORF">Loak_0777</name>
</gene>
<evidence type="ECO:0000313" key="5">
    <source>
        <dbReference type="Proteomes" id="UP000054858"/>
    </source>
</evidence>
<dbReference type="InterPro" id="IPR011108">
    <property type="entry name" value="RMMBL"/>
</dbReference>
<organism evidence="4 5">
    <name type="scientific">Legionella oakridgensis</name>
    <dbReference type="NCBI Taxonomy" id="29423"/>
    <lineage>
        <taxon>Bacteria</taxon>
        <taxon>Pseudomonadati</taxon>
        <taxon>Pseudomonadota</taxon>
        <taxon>Gammaproteobacteria</taxon>
        <taxon>Legionellales</taxon>
        <taxon>Legionellaceae</taxon>
        <taxon>Legionella</taxon>
    </lineage>
</organism>
<dbReference type="InterPro" id="IPR001279">
    <property type="entry name" value="Metallo-B-lactamas"/>
</dbReference>
<dbReference type="GO" id="GO:0004521">
    <property type="term" value="F:RNA endonuclease activity"/>
    <property type="evidence" value="ECO:0007669"/>
    <property type="project" value="TreeGrafter"/>
</dbReference>
<dbReference type="SMART" id="SM00849">
    <property type="entry name" value="Lactamase_B"/>
    <property type="match status" value="1"/>
</dbReference>
<dbReference type="AlphaFoldDB" id="A0A0W0X5S0"/>
<dbReference type="PATRIC" id="fig|29423.5.peg.810"/>
<dbReference type="Pfam" id="PF00753">
    <property type="entry name" value="Lactamase_B"/>
    <property type="match status" value="1"/>
</dbReference>
<name>A0A0W0X5S0_9GAMM</name>
<evidence type="ECO:0000259" key="2">
    <source>
        <dbReference type="SMART" id="SM00849"/>
    </source>
</evidence>
<protein>
    <submittedName>
        <fullName evidence="4">Metallo-beta lactamase family transporter protein</fullName>
    </submittedName>
</protein>
<reference evidence="4 5" key="1">
    <citation type="submission" date="2015-11" db="EMBL/GenBank/DDBJ databases">
        <title>Genomic analysis of 38 Legionella species identifies large and diverse effector repertoires.</title>
        <authorList>
            <person name="Burstein D."/>
            <person name="Amaro F."/>
            <person name="Zusman T."/>
            <person name="Lifshitz Z."/>
            <person name="Cohen O."/>
            <person name="Gilbert J.A."/>
            <person name="Pupko T."/>
            <person name="Shuman H.A."/>
            <person name="Segal G."/>
        </authorList>
    </citation>
    <scope>NUCLEOTIDE SEQUENCE [LARGE SCALE GENOMIC DNA]</scope>
    <source>
        <strain evidence="4 5">Oak Ridge-10</strain>
    </source>
</reference>
<dbReference type="RefSeq" id="WP_058388822.1">
    <property type="nucleotide sequence ID" value="NZ_LCUA01000035.1"/>
</dbReference>
<dbReference type="Pfam" id="PF07521">
    <property type="entry name" value="RMMBL"/>
    <property type="match status" value="1"/>
</dbReference>
<dbReference type="EMBL" id="LNYP01000011">
    <property type="protein sequence ID" value="KTD39848.1"/>
    <property type="molecule type" value="Genomic_DNA"/>
</dbReference>
<feature type="domain" description="Beta-Casp" evidence="3">
    <location>
        <begin position="247"/>
        <end position="367"/>
    </location>
</feature>